<proteinExistence type="predicted"/>
<sequence length="212" mass="23506">MASRQSGPGVDETSGLGSLPEPTAYAETAGHTRPSADSPATKRTPEDPPLRNPALYAQTDHFRERLHQQGRYVSVPIVSEAITDGQIRWNTTDGWRFALLKDGIRYVVVVSDTETHSPVVVTGWTEVDDWETAIDSDRWHDTDVHTIKLRADLSDNHDAQIPDLIRPRIVSRPFDIGDHRVTTEAGNGSVGCVDCGGRFRSKAELARRHCRS</sequence>
<organism evidence="2 3">
    <name type="scientific">Halohasta litchfieldiae</name>
    <dbReference type="NCBI Taxonomy" id="1073996"/>
    <lineage>
        <taxon>Archaea</taxon>
        <taxon>Methanobacteriati</taxon>
        <taxon>Methanobacteriota</taxon>
        <taxon>Stenosarchaea group</taxon>
        <taxon>Halobacteria</taxon>
        <taxon>Halobacteriales</taxon>
        <taxon>Haloferacaceae</taxon>
        <taxon>Halohasta</taxon>
    </lineage>
</organism>
<dbReference type="GeneID" id="35003287"/>
<dbReference type="STRING" id="1073996.SAMN05444271_10336"/>
<reference evidence="2 3" key="1">
    <citation type="submission" date="2016-10" db="EMBL/GenBank/DDBJ databases">
        <authorList>
            <person name="de Groot N.N."/>
        </authorList>
    </citation>
    <scope>NUCLEOTIDE SEQUENCE [LARGE SCALE GENOMIC DNA]</scope>
    <source>
        <strain evidence="2 3">DSM 22187</strain>
    </source>
</reference>
<accession>A0A2H4Q4F2</accession>
<dbReference type="EMBL" id="FNYR01000003">
    <property type="protein sequence ID" value="SEI58003.1"/>
    <property type="molecule type" value="Genomic_DNA"/>
</dbReference>
<evidence type="ECO:0000313" key="2">
    <source>
        <dbReference type="EMBL" id="SEI58003.1"/>
    </source>
</evidence>
<name>A0A1H6RQH6_9EURY</name>
<feature type="region of interest" description="Disordered" evidence="1">
    <location>
        <begin position="1"/>
        <end position="53"/>
    </location>
</feature>
<dbReference type="Proteomes" id="UP000198888">
    <property type="component" value="Unassembled WGS sequence"/>
</dbReference>
<dbReference type="AlphaFoldDB" id="A0A1H6RQH6"/>
<evidence type="ECO:0000313" key="3">
    <source>
        <dbReference type="Proteomes" id="UP000198888"/>
    </source>
</evidence>
<protein>
    <submittedName>
        <fullName evidence="2">Uncharacterized protein</fullName>
    </submittedName>
</protein>
<accession>A0A1H6RQH6</accession>
<gene>
    <name evidence="2" type="ORF">SAMN05444271_10336</name>
</gene>
<dbReference type="KEGG" id="hae:halTADL_2515"/>
<evidence type="ECO:0000256" key="1">
    <source>
        <dbReference type="SAM" id="MobiDB-lite"/>
    </source>
</evidence>
<keyword evidence="3" id="KW-1185">Reference proteome</keyword>
<dbReference type="RefSeq" id="WP_245708357.1">
    <property type="nucleotide sequence ID" value="NZ_CP024845.1"/>
</dbReference>